<comment type="caution">
    <text evidence="1">The sequence shown here is derived from an EMBL/GenBank/DDBJ whole genome shotgun (WGS) entry which is preliminary data.</text>
</comment>
<dbReference type="EMBL" id="DTFF01000048">
    <property type="protein sequence ID" value="HGI87878.1"/>
    <property type="molecule type" value="Genomic_DNA"/>
</dbReference>
<gene>
    <name evidence="1" type="ORF">ENV14_05785</name>
</gene>
<dbReference type="AlphaFoldDB" id="A0A7C4FCP9"/>
<reference evidence="1" key="1">
    <citation type="journal article" date="2020" name="mSystems">
        <title>Genome- and Community-Level Interaction Insights into Carbon Utilization and Element Cycling Functions of Hydrothermarchaeota in Hydrothermal Sediment.</title>
        <authorList>
            <person name="Zhou Z."/>
            <person name="Liu Y."/>
            <person name="Xu W."/>
            <person name="Pan J."/>
            <person name="Luo Z.H."/>
            <person name="Li M."/>
        </authorList>
    </citation>
    <scope>NUCLEOTIDE SEQUENCE [LARGE SCALE GENOMIC DNA]</scope>
    <source>
        <strain evidence="1">SpSt-732</strain>
    </source>
</reference>
<evidence type="ECO:0000313" key="1">
    <source>
        <dbReference type="EMBL" id="HGI87878.1"/>
    </source>
</evidence>
<organism evidence="1">
    <name type="scientific">Ignisphaera aggregans</name>
    <dbReference type="NCBI Taxonomy" id="334771"/>
    <lineage>
        <taxon>Archaea</taxon>
        <taxon>Thermoproteota</taxon>
        <taxon>Thermoprotei</taxon>
        <taxon>Desulfurococcales</taxon>
        <taxon>Desulfurococcaceae</taxon>
        <taxon>Ignisphaera</taxon>
    </lineage>
</organism>
<name>A0A7C4FCP9_9CREN</name>
<accession>A0A7C4FCP9</accession>
<protein>
    <submittedName>
        <fullName evidence="1">Uncharacterized protein</fullName>
    </submittedName>
</protein>
<proteinExistence type="predicted"/>
<sequence length="66" mass="7655">MPLHRGELLHECRRGEGSAGPAEAIEECKLEVAEGKELLQQMWRLFDNLDEGYVEKVVEELEKKMR</sequence>